<feature type="region of interest" description="Disordered" evidence="1">
    <location>
        <begin position="25"/>
        <end position="65"/>
    </location>
</feature>
<evidence type="ECO:0000256" key="1">
    <source>
        <dbReference type="SAM" id="MobiDB-lite"/>
    </source>
</evidence>
<feature type="non-terminal residue" evidence="2">
    <location>
        <position position="1"/>
    </location>
</feature>
<proteinExistence type="predicted"/>
<organism evidence="2 3">
    <name type="scientific">Nephila pilipes</name>
    <name type="common">Giant wood spider</name>
    <name type="synonym">Nephila maculata</name>
    <dbReference type="NCBI Taxonomy" id="299642"/>
    <lineage>
        <taxon>Eukaryota</taxon>
        <taxon>Metazoa</taxon>
        <taxon>Ecdysozoa</taxon>
        <taxon>Arthropoda</taxon>
        <taxon>Chelicerata</taxon>
        <taxon>Arachnida</taxon>
        <taxon>Araneae</taxon>
        <taxon>Araneomorphae</taxon>
        <taxon>Entelegynae</taxon>
        <taxon>Araneoidea</taxon>
        <taxon>Nephilidae</taxon>
        <taxon>Nephila</taxon>
    </lineage>
</organism>
<dbReference type="Proteomes" id="UP000887013">
    <property type="component" value="Unassembled WGS sequence"/>
</dbReference>
<dbReference type="EMBL" id="BMAW01031474">
    <property type="protein sequence ID" value="GFU21248.1"/>
    <property type="molecule type" value="Genomic_DNA"/>
</dbReference>
<feature type="compositionally biased region" description="Polar residues" evidence="1">
    <location>
        <begin position="46"/>
        <end position="61"/>
    </location>
</feature>
<comment type="caution">
    <text evidence="2">The sequence shown here is derived from an EMBL/GenBank/DDBJ whole genome shotgun (WGS) entry which is preliminary data.</text>
</comment>
<evidence type="ECO:0000313" key="3">
    <source>
        <dbReference type="Proteomes" id="UP000887013"/>
    </source>
</evidence>
<evidence type="ECO:0000313" key="2">
    <source>
        <dbReference type="EMBL" id="GFU21248.1"/>
    </source>
</evidence>
<accession>A0A8X6QEL1</accession>
<name>A0A8X6QEL1_NEPPI</name>
<dbReference type="AlphaFoldDB" id="A0A8X6QEL1"/>
<keyword evidence="3" id="KW-1185">Reference proteome</keyword>
<protein>
    <submittedName>
        <fullName evidence="2">Uncharacterized protein</fullName>
    </submittedName>
</protein>
<sequence length="73" mass="8022">SLSMPTINNTNDTCSNHIRTFPIKHETGTFQRSLAHPKGVSRSDRPSTPSLGQPQTISFNVPGSALRGFERLE</sequence>
<gene>
    <name evidence="2" type="ORF">NPIL_342241</name>
</gene>
<reference evidence="2" key="1">
    <citation type="submission" date="2020-08" db="EMBL/GenBank/DDBJ databases">
        <title>Multicomponent nature underlies the extraordinary mechanical properties of spider dragline silk.</title>
        <authorList>
            <person name="Kono N."/>
            <person name="Nakamura H."/>
            <person name="Mori M."/>
            <person name="Yoshida Y."/>
            <person name="Ohtoshi R."/>
            <person name="Malay A.D."/>
            <person name="Moran D.A.P."/>
            <person name="Tomita M."/>
            <person name="Numata K."/>
            <person name="Arakawa K."/>
        </authorList>
    </citation>
    <scope>NUCLEOTIDE SEQUENCE</scope>
</reference>